<keyword evidence="4" id="KW-1185">Reference proteome</keyword>
<evidence type="ECO:0000256" key="1">
    <source>
        <dbReference type="SAM" id="SignalP"/>
    </source>
</evidence>
<reference evidence="3 4" key="1">
    <citation type="submission" date="2014-03" db="EMBL/GenBank/DDBJ databases">
        <title>Draft Genome Sequence of Actibacterium mucosum KCTC 23349, a Marine Alphaproteobacterium with Complex Ionic Requirements Isolated from Mediterranean Seawater at Malvarrosa Beach, Valencia, Spain.</title>
        <authorList>
            <person name="Arahal D.R."/>
            <person name="Shao Z."/>
            <person name="Lai Q."/>
            <person name="Pujalte M.J."/>
        </authorList>
    </citation>
    <scope>NUCLEOTIDE SEQUENCE [LARGE SCALE GENOMIC DNA]</scope>
    <source>
        <strain evidence="3 4">KCTC 23349</strain>
    </source>
</reference>
<proteinExistence type="predicted"/>
<feature type="domain" description="DUF2059" evidence="2">
    <location>
        <begin position="78"/>
        <end position="134"/>
    </location>
</feature>
<feature type="signal peptide" evidence="1">
    <location>
        <begin position="1"/>
        <end position="24"/>
    </location>
</feature>
<feature type="chain" id="PRO_5001559731" description="DUF2059 domain-containing protein" evidence="1">
    <location>
        <begin position="25"/>
        <end position="275"/>
    </location>
</feature>
<accession>A0A037ZPF1</accession>
<organism evidence="3 4">
    <name type="scientific">Actibacterium mucosum KCTC 23349</name>
    <dbReference type="NCBI Taxonomy" id="1454373"/>
    <lineage>
        <taxon>Bacteria</taxon>
        <taxon>Pseudomonadati</taxon>
        <taxon>Pseudomonadota</taxon>
        <taxon>Alphaproteobacteria</taxon>
        <taxon>Rhodobacterales</taxon>
        <taxon>Roseobacteraceae</taxon>
        <taxon>Actibacterium</taxon>
    </lineage>
</organism>
<dbReference type="EMBL" id="JFKE01000002">
    <property type="protein sequence ID" value="KAJ56711.1"/>
    <property type="molecule type" value="Genomic_DNA"/>
</dbReference>
<evidence type="ECO:0000313" key="3">
    <source>
        <dbReference type="EMBL" id="KAJ56711.1"/>
    </source>
</evidence>
<dbReference type="InterPro" id="IPR018637">
    <property type="entry name" value="DUF2059"/>
</dbReference>
<dbReference type="STRING" id="1454373.ACMU_07170"/>
<gene>
    <name evidence="3" type="ORF">ACMU_07170</name>
</gene>
<comment type="caution">
    <text evidence="3">The sequence shown here is derived from an EMBL/GenBank/DDBJ whole genome shotgun (WGS) entry which is preliminary data.</text>
</comment>
<name>A0A037ZPF1_9RHOB</name>
<dbReference type="Pfam" id="PF09832">
    <property type="entry name" value="DUF2059"/>
    <property type="match status" value="1"/>
</dbReference>
<dbReference type="AlphaFoldDB" id="A0A037ZPF1"/>
<dbReference type="Proteomes" id="UP000026249">
    <property type="component" value="Unassembled WGS sequence"/>
</dbReference>
<protein>
    <recommendedName>
        <fullName evidence="2">DUF2059 domain-containing protein</fullName>
    </recommendedName>
</protein>
<evidence type="ECO:0000313" key="4">
    <source>
        <dbReference type="Proteomes" id="UP000026249"/>
    </source>
</evidence>
<keyword evidence="1" id="KW-0732">Signal</keyword>
<evidence type="ECO:0000259" key="2">
    <source>
        <dbReference type="Pfam" id="PF09832"/>
    </source>
</evidence>
<sequence>MTMRTSLFSVACVAGMLWANIAHAVGAGDVLQALRFSQIAEILAEEGQGHGQSIQDQMFPGRGGPSWEGVVGTIYDADRLQTEMQDALAVELSEEDMVAIIEFFQGETGAQFVVLEEEARRAMMDDAADEAARATYAQMAADEDPRVDILRKFIEVNNLVDLNVANALNANFAFYRGLEEGGVPLQMGEEDMLREVWSQEADIRADTTEWVFSYLALAYAPANDADLQSYIDFSQSPAGRSLNIALFAGFDRSFSRVSREMGFAAARFMDAGEDI</sequence>